<gene>
    <name evidence="2" type="ORF">K1X13_11770</name>
</gene>
<accession>A0ABS7RKB9</accession>
<protein>
    <submittedName>
        <fullName evidence="2">Uncharacterized protein</fullName>
    </submittedName>
</protein>
<keyword evidence="3" id="KW-1185">Reference proteome</keyword>
<comment type="caution">
    <text evidence="2">The sequence shown here is derived from an EMBL/GenBank/DDBJ whole genome shotgun (WGS) entry which is preliminary data.</text>
</comment>
<dbReference type="Proteomes" id="UP000754710">
    <property type="component" value="Unassembled WGS sequence"/>
</dbReference>
<evidence type="ECO:0000313" key="2">
    <source>
        <dbReference type="EMBL" id="MBY9075499.1"/>
    </source>
</evidence>
<proteinExistence type="predicted"/>
<name>A0ABS7RKB9_9ACTN</name>
<reference evidence="2 3" key="1">
    <citation type="submission" date="2021-08" db="EMBL/GenBank/DDBJ databases">
        <title>Nocardioides bacterium WL0053 sp. nov., isolated from the sediment.</title>
        <authorList>
            <person name="Wang L."/>
            <person name="Zhang D."/>
            <person name="Zhang A."/>
        </authorList>
    </citation>
    <scope>NUCLEOTIDE SEQUENCE [LARGE SCALE GENOMIC DNA]</scope>
    <source>
        <strain evidence="2 3">WL0053</strain>
    </source>
</reference>
<evidence type="ECO:0000313" key="3">
    <source>
        <dbReference type="Proteomes" id="UP000754710"/>
    </source>
</evidence>
<dbReference type="EMBL" id="JAIEZQ010000002">
    <property type="protein sequence ID" value="MBY9075499.1"/>
    <property type="molecule type" value="Genomic_DNA"/>
</dbReference>
<sequence>MGTAWNAVTAVIATVMGLAPHVLHHVGLFAGAAFVIGPAISNPEPADAPRPARTPSPVEHSAHHTG</sequence>
<feature type="region of interest" description="Disordered" evidence="1">
    <location>
        <begin position="40"/>
        <end position="66"/>
    </location>
</feature>
<evidence type="ECO:0000256" key="1">
    <source>
        <dbReference type="SAM" id="MobiDB-lite"/>
    </source>
</evidence>
<organism evidence="2 3">
    <name type="scientific">Nocardioides jiangsuensis</name>
    <dbReference type="NCBI Taxonomy" id="2866161"/>
    <lineage>
        <taxon>Bacteria</taxon>
        <taxon>Bacillati</taxon>
        <taxon>Actinomycetota</taxon>
        <taxon>Actinomycetes</taxon>
        <taxon>Propionibacteriales</taxon>
        <taxon>Nocardioidaceae</taxon>
        <taxon>Nocardioides</taxon>
    </lineage>
</organism>